<proteinExistence type="predicted"/>
<dbReference type="KEGG" id="dej:AWY79_07290"/>
<evidence type="ECO:0000313" key="3">
    <source>
        <dbReference type="Proteomes" id="UP000055611"/>
    </source>
</evidence>
<keyword evidence="3" id="KW-1185">Reference proteome</keyword>
<dbReference type="OrthoDB" id="9810844at2"/>
<dbReference type="InterPro" id="IPR002514">
    <property type="entry name" value="Transposase_8"/>
</dbReference>
<dbReference type="GO" id="GO:0006313">
    <property type="term" value="P:DNA transposition"/>
    <property type="evidence" value="ECO:0007669"/>
    <property type="project" value="InterPro"/>
</dbReference>
<dbReference type="SUPFAM" id="SSF48295">
    <property type="entry name" value="TrpR-like"/>
    <property type="match status" value="1"/>
</dbReference>
<gene>
    <name evidence="1" type="ORF">AWY79_07290</name>
    <name evidence="2" type="ORF">EDC59_101324</name>
</gene>
<dbReference type="EMBL" id="SOBK01000001">
    <property type="protein sequence ID" value="TDT91921.1"/>
    <property type="molecule type" value="Genomic_DNA"/>
</dbReference>
<evidence type="ECO:0000313" key="2">
    <source>
        <dbReference type="EMBL" id="TDT91921.1"/>
    </source>
</evidence>
<sequence>MRRKWDAKTKARIVLAGLTGACVNDLCRAHDLRPGQYYKWRGHFLENSYRVFEKPPTEQSDAEMAAENEELKKLVGELTLELTSGKPVR</sequence>
<reference evidence="1 3" key="1">
    <citation type="journal article" date="2016" name="Front. Microbiol.">
        <title>Genome Sequence of the Piezophilic, Mesophilic Sulfate-Reducing Bacterium Desulfovibrio indicus J2T.</title>
        <authorList>
            <person name="Cao J."/>
            <person name="Maignien L."/>
            <person name="Shao Z."/>
            <person name="Alain K."/>
            <person name="Jebbar M."/>
        </authorList>
    </citation>
    <scope>NUCLEOTIDE SEQUENCE [LARGE SCALE GENOMIC DNA]</scope>
    <source>
        <strain evidence="1 3">J2</strain>
    </source>
</reference>
<dbReference type="Proteomes" id="UP000295506">
    <property type="component" value="Unassembled WGS sequence"/>
</dbReference>
<dbReference type="GO" id="GO:0043565">
    <property type="term" value="F:sequence-specific DNA binding"/>
    <property type="evidence" value="ECO:0007669"/>
    <property type="project" value="InterPro"/>
</dbReference>
<dbReference type="InterPro" id="IPR010921">
    <property type="entry name" value="Trp_repressor/repl_initiator"/>
</dbReference>
<dbReference type="EMBL" id="CP014206">
    <property type="protein sequence ID" value="AMK10927.1"/>
    <property type="molecule type" value="Genomic_DNA"/>
</dbReference>
<dbReference type="GO" id="GO:0004803">
    <property type="term" value="F:transposase activity"/>
    <property type="evidence" value="ECO:0007669"/>
    <property type="project" value="InterPro"/>
</dbReference>
<organism evidence="2 4">
    <name type="scientific">Pseudodesulfovibrio indicus</name>
    <dbReference type="NCBI Taxonomy" id="1716143"/>
    <lineage>
        <taxon>Bacteria</taxon>
        <taxon>Pseudomonadati</taxon>
        <taxon>Thermodesulfobacteriota</taxon>
        <taxon>Desulfovibrionia</taxon>
        <taxon>Desulfovibrionales</taxon>
        <taxon>Desulfovibrionaceae</taxon>
    </lineage>
</organism>
<protein>
    <submittedName>
        <fullName evidence="2">Transposase</fullName>
    </submittedName>
</protein>
<dbReference type="AlphaFoldDB" id="A0A126QMA1"/>
<reference evidence="2 4" key="2">
    <citation type="submission" date="2019-03" db="EMBL/GenBank/DDBJ databases">
        <title>Genomic Encyclopedia of Type Strains, Phase IV (KMG-IV): sequencing the most valuable type-strain genomes for metagenomic binning, comparative biology and taxonomic classification.</title>
        <authorList>
            <person name="Goeker M."/>
        </authorList>
    </citation>
    <scope>NUCLEOTIDE SEQUENCE [LARGE SCALE GENOMIC DNA]</scope>
    <source>
        <strain evidence="2 4">DSM 101483</strain>
    </source>
</reference>
<dbReference type="RefSeq" id="WP_066802026.1">
    <property type="nucleotide sequence ID" value="NZ_CAUVXY020000004.1"/>
</dbReference>
<name>A0A126QMA1_9BACT</name>
<dbReference type="Proteomes" id="UP000055611">
    <property type="component" value="Chromosome"/>
</dbReference>
<evidence type="ECO:0000313" key="4">
    <source>
        <dbReference type="Proteomes" id="UP000295506"/>
    </source>
</evidence>
<dbReference type="Pfam" id="PF01527">
    <property type="entry name" value="HTH_Tnp_1"/>
    <property type="match status" value="1"/>
</dbReference>
<accession>A0A126QMA1</accession>
<evidence type="ECO:0000313" key="1">
    <source>
        <dbReference type="EMBL" id="AMK10927.1"/>
    </source>
</evidence>